<feature type="domain" description="NAD-dependent epimerase/dehydratase" evidence="2">
    <location>
        <begin position="4"/>
        <end position="207"/>
    </location>
</feature>
<protein>
    <submittedName>
        <fullName evidence="4">TIGR01777 family protein</fullName>
    </submittedName>
</protein>
<proteinExistence type="inferred from homology"/>
<evidence type="ECO:0000256" key="1">
    <source>
        <dbReference type="ARBA" id="ARBA00009353"/>
    </source>
</evidence>
<reference evidence="4" key="1">
    <citation type="submission" date="2020-10" db="EMBL/GenBank/DDBJ databases">
        <authorList>
            <person name="Lu T."/>
            <person name="Wang Q."/>
            <person name="Han X."/>
        </authorList>
    </citation>
    <scope>NUCLEOTIDE SEQUENCE</scope>
    <source>
        <strain evidence="4">WQ 366</strain>
    </source>
</reference>
<sequence>MKKVILAGGTGFVGKYLKKEYENLGYEVKVIARNHGDLNWLDIAKITGELENSTLLINLAGKTVNCRYNEKNKAEIFSSRTETTEILGEAIKGCKYPPELWINSSTATIYRDARDRPMTEEDGDIGTGFSVEVAKKWEQTFHQFEFLATRQVALRMAIVLGKNGGVIEPFDNLVKFGLGGQQGDGEQMFSWIHIEDLFQIIRFIESNKHLNGVINCSSPNPINNRAFMETFRNVKNIPFGLPAPSLLLKIGAVIIGTETELLLKSRWVLPERLIQHGFEFKFPTIKKALTDILQK</sequence>
<dbReference type="SUPFAM" id="SSF51735">
    <property type="entry name" value="NAD(P)-binding Rossmann-fold domains"/>
    <property type="match status" value="1"/>
</dbReference>
<evidence type="ECO:0000259" key="2">
    <source>
        <dbReference type="Pfam" id="PF01370"/>
    </source>
</evidence>
<accession>A0ABS7Z8X9</accession>
<dbReference type="PANTHER" id="PTHR11092">
    <property type="entry name" value="SUGAR NUCLEOTIDE EPIMERASE RELATED"/>
    <property type="match status" value="1"/>
</dbReference>
<comment type="similarity">
    <text evidence="1">Belongs to the NAD(P)-dependent epimerase/dehydratase family. SDR39U1 subfamily.</text>
</comment>
<dbReference type="InterPro" id="IPR010099">
    <property type="entry name" value="SDR39U1"/>
</dbReference>
<feature type="domain" description="DUF1731" evidence="3">
    <location>
        <begin position="243"/>
        <end position="292"/>
    </location>
</feature>
<gene>
    <name evidence="4" type="ORF">IPZ78_16045</name>
</gene>
<dbReference type="Gene3D" id="3.40.50.720">
    <property type="entry name" value="NAD(P)-binding Rossmann-like Domain"/>
    <property type="match status" value="1"/>
</dbReference>
<dbReference type="Pfam" id="PF08338">
    <property type="entry name" value="DUF1731"/>
    <property type="match status" value="1"/>
</dbReference>
<organism evidence="4 5">
    <name type="scientific">Sphingobacterium bovistauri</name>
    <dbReference type="NCBI Taxonomy" id="2781959"/>
    <lineage>
        <taxon>Bacteria</taxon>
        <taxon>Pseudomonadati</taxon>
        <taxon>Bacteroidota</taxon>
        <taxon>Sphingobacteriia</taxon>
        <taxon>Sphingobacteriales</taxon>
        <taxon>Sphingobacteriaceae</taxon>
        <taxon>Sphingobacterium</taxon>
    </lineage>
</organism>
<dbReference type="PANTHER" id="PTHR11092:SF0">
    <property type="entry name" value="EPIMERASE FAMILY PROTEIN SDR39U1"/>
    <property type="match status" value="1"/>
</dbReference>
<name>A0ABS7Z8X9_9SPHI</name>
<dbReference type="InterPro" id="IPR001509">
    <property type="entry name" value="Epimerase_deHydtase"/>
</dbReference>
<dbReference type="InterPro" id="IPR036291">
    <property type="entry name" value="NAD(P)-bd_dom_sf"/>
</dbReference>
<dbReference type="RefSeq" id="WP_225555012.1">
    <property type="nucleotide sequence ID" value="NZ_JADEYP010000040.1"/>
</dbReference>
<evidence type="ECO:0000313" key="5">
    <source>
        <dbReference type="Proteomes" id="UP001165302"/>
    </source>
</evidence>
<dbReference type="InterPro" id="IPR013549">
    <property type="entry name" value="DUF1731"/>
</dbReference>
<dbReference type="Pfam" id="PF01370">
    <property type="entry name" value="Epimerase"/>
    <property type="match status" value="1"/>
</dbReference>
<comment type="caution">
    <text evidence="4">The sequence shown here is derived from an EMBL/GenBank/DDBJ whole genome shotgun (WGS) entry which is preliminary data.</text>
</comment>
<dbReference type="EMBL" id="JADEYP010000040">
    <property type="protein sequence ID" value="MCA5006653.1"/>
    <property type="molecule type" value="Genomic_DNA"/>
</dbReference>
<dbReference type="NCBIfam" id="TIGR01777">
    <property type="entry name" value="yfcH"/>
    <property type="match status" value="1"/>
</dbReference>
<evidence type="ECO:0000259" key="3">
    <source>
        <dbReference type="Pfam" id="PF08338"/>
    </source>
</evidence>
<dbReference type="Proteomes" id="UP001165302">
    <property type="component" value="Unassembled WGS sequence"/>
</dbReference>
<keyword evidence="5" id="KW-1185">Reference proteome</keyword>
<evidence type="ECO:0000313" key="4">
    <source>
        <dbReference type="EMBL" id="MCA5006653.1"/>
    </source>
</evidence>